<sequence length="80" mass="9360">MTETTSLNIGDILSTIFILGFSIIIPVILIFIIYKIVKRSEKRAIERLSLERENTVLLKKQMNDLNERVIIIEKMLREVE</sequence>
<feature type="transmembrane region" description="Helical" evidence="1">
    <location>
        <begin position="12"/>
        <end position="37"/>
    </location>
</feature>
<proteinExistence type="predicted"/>
<dbReference type="EMBL" id="CP016540">
    <property type="protein sequence ID" value="ANU25527.1"/>
    <property type="molecule type" value="Genomic_DNA"/>
</dbReference>
<reference evidence="2" key="1">
    <citation type="submission" date="2016-10" db="EMBL/GenBank/DDBJ databases">
        <authorList>
            <person name="See-Too W.S."/>
        </authorList>
    </citation>
    <scope>NUCLEOTIDE SEQUENCE</scope>
    <source>
        <strain evidence="2">L10.15</strain>
    </source>
</reference>
<dbReference type="KEGG" id="pll:I858_000355"/>
<dbReference type="RefSeq" id="WP_065524119.1">
    <property type="nucleotide sequence ID" value="NZ_CP016540.2"/>
</dbReference>
<accession>A0A1B1RX70</accession>
<protein>
    <recommendedName>
        <fullName evidence="4">DUF4083 domain-containing protein</fullName>
    </recommendedName>
</protein>
<gene>
    <name evidence="2" type="ORF">I858_000355</name>
</gene>
<evidence type="ECO:0000313" key="2">
    <source>
        <dbReference type="EMBL" id="ANU25527.1"/>
    </source>
</evidence>
<evidence type="ECO:0008006" key="4">
    <source>
        <dbReference type="Google" id="ProtNLM"/>
    </source>
</evidence>
<dbReference type="AlphaFoldDB" id="A0A1B1RX70"/>
<evidence type="ECO:0000313" key="3">
    <source>
        <dbReference type="Proteomes" id="UP000053354"/>
    </source>
</evidence>
<dbReference type="OrthoDB" id="2429186at2"/>
<evidence type="ECO:0000256" key="1">
    <source>
        <dbReference type="SAM" id="Phobius"/>
    </source>
</evidence>
<organism evidence="2 3">
    <name type="scientific">Planococcus versutus</name>
    <dbReference type="NCBI Taxonomy" id="1302659"/>
    <lineage>
        <taxon>Bacteria</taxon>
        <taxon>Bacillati</taxon>
        <taxon>Bacillota</taxon>
        <taxon>Bacilli</taxon>
        <taxon>Bacillales</taxon>
        <taxon>Caryophanaceae</taxon>
        <taxon>Planococcus</taxon>
    </lineage>
</organism>
<keyword evidence="1" id="KW-0472">Membrane</keyword>
<keyword evidence="1" id="KW-1133">Transmembrane helix</keyword>
<keyword evidence="1" id="KW-0812">Transmembrane</keyword>
<dbReference type="Proteomes" id="UP000053354">
    <property type="component" value="Chromosome"/>
</dbReference>
<keyword evidence="3" id="KW-1185">Reference proteome</keyword>
<name>A0A1B1RX70_9BACL</name>